<dbReference type="AlphaFoldDB" id="W4LFP9"/>
<dbReference type="HOGENOM" id="CLU_2521444_0_0_7"/>
<accession>W4LFP9</accession>
<keyword evidence="2" id="KW-1185">Reference proteome</keyword>
<gene>
    <name evidence="1" type="ORF">ETSY2_46925</name>
</gene>
<organism evidence="1 2">
    <name type="scientific">Candidatus Entotheonella gemina</name>
    <dbReference type="NCBI Taxonomy" id="1429439"/>
    <lineage>
        <taxon>Bacteria</taxon>
        <taxon>Pseudomonadati</taxon>
        <taxon>Nitrospinota/Tectimicrobiota group</taxon>
        <taxon>Candidatus Tectimicrobiota</taxon>
        <taxon>Candidatus Entotheonellia</taxon>
        <taxon>Candidatus Entotheonellales</taxon>
        <taxon>Candidatus Entotheonellaceae</taxon>
        <taxon>Candidatus Entotheonella</taxon>
    </lineage>
</organism>
<evidence type="ECO:0008006" key="3">
    <source>
        <dbReference type="Google" id="ProtNLM"/>
    </source>
</evidence>
<evidence type="ECO:0000313" key="2">
    <source>
        <dbReference type="Proteomes" id="UP000019140"/>
    </source>
</evidence>
<dbReference type="Pfam" id="PF14076">
    <property type="entry name" value="DUF4258"/>
    <property type="match status" value="1"/>
</dbReference>
<evidence type="ECO:0000313" key="1">
    <source>
        <dbReference type="EMBL" id="ETW96166.1"/>
    </source>
</evidence>
<dbReference type="EMBL" id="AZHX01002222">
    <property type="protein sequence ID" value="ETW96166.1"/>
    <property type="molecule type" value="Genomic_DNA"/>
</dbReference>
<reference evidence="1 2" key="1">
    <citation type="journal article" date="2014" name="Nature">
        <title>An environmental bacterial taxon with a large and distinct metabolic repertoire.</title>
        <authorList>
            <person name="Wilson M.C."/>
            <person name="Mori T."/>
            <person name="Ruckert C."/>
            <person name="Uria A.R."/>
            <person name="Helf M.J."/>
            <person name="Takada K."/>
            <person name="Gernert C."/>
            <person name="Steffens U.A."/>
            <person name="Heycke N."/>
            <person name="Schmitt S."/>
            <person name="Rinke C."/>
            <person name="Helfrich E.J."/>
            <person name="Brachmann A.O."/>
            <person name="Gurgui C."/>
            <person name="Wakimoto T."/>
            <person name="Kracht M."/>
            <person name="Crusemann M."/>
            <person name="Hentschel U."/>
            <person name="Abe I."/>
            <person name="Matsunaga S."/>
            <person name="Kalinowski J."/>
            <person name="Takeyama H."/>
            <person name="Piel J."/>
        </authorList>
    </citation>
    <scope>NUCLEOTIDE SEQUENCE [LARGE SCALE GENOMIC DNA]</scope>
    <source>
        <strain evidence="2">TSY2</strain>
    </source>
</reference>
<name>W4LFP9_9BACT</name>
<dbReference type="InterPro" id="IPR025354">
    <property type="entry name" value="DUF4258"/>
</dbReference>
<protein>
    <recommendedName>
        <fullName evidence="3">DUF4258 domain-containing protein</fullName>
    </recommendedName>
</protein>
<sequence length="84" mass="10274">MQWPDWWEWELEISPHVEKRMGDRDFTEIDLRTMLENADAYRTDVVEGRWLIETQHRRNRWHVIVEPDPVESLLVVITAYPVDR</sequence>
<comment type="caution">
    <text evidence="1">The sequence shown here is derived from an EMBL/GenBank/DDBJ whole genome shotgun (WGS) entry which is preliminary data.</text>
</comment>
<dbReference type="Proteomes" id="UP000019140">
    <property type="component" value="Unassembled WGS sequence"/>
</dbReference>
<proteinExistence type="predicted"/>